<dbReference type="VEuPathDB" id="FungiDB:T551_01334"/>
<evidence type="ECO:0000313" key="2">
    <source>
        <dbReference type="Proteomes" id="UP000053447"/>
    </source>
</evidence>
<dbReference type="Proteomes" id="UP000053447">
    <property type="component" value="Unassembled WGS sequence"/>
</dbReference>
<organism evidence="1 2">
    <name type="scientific">Pneumocystis jirovecii (strain RU7)</name>
    <name type="common">Human pneumocystis pneumonia agent</name>
    <dbReference type="NCBI Taxonomy" id="1408657"/>
    <lineage>
        <taxon>Eukaryota</taxon>
        <taxon>Fungi</taxon>
        <taxon>Dikarya</taxon>
        <taxon>Ascomycota</taxon>
        <taxon>Taphrinomycotina</taxon>
        <taxon>Pneumocystomycetes</taxon>
        <taxon>Pneumocystaceae</taxon>
        <taxon>Pneumocystis</taxon>
    </lineage>
</organism>
<gene>
    <name evidence="1" type="ORF">T551_01334</name>
</gene>
<proteinExistence type="predicted"/>
<protein>
    <submittedName>
        <fullName evidence="1">Uncharacterized protein</fullName>
    </submittedName>
</protein>
<dbReference type="EMBL" id="LFWA01000005">
    <property type="protein sequence ID" value="KTW31262.1"/>
    <property type="molecule type" value="Genomic_DNA"/>
</dbReference>
<dbReference type="RefSeq" id="XP_018230252.1">
    <property type="nucleotide sequence ID" value="XM_018373597.1"/>
</dbReference>
<reference evidence="2" key="1">
    <citation type="journal article" date="2016" name="Nat. Commun.">
        <title>Genome analysis of three Pneumocystis species reveals adaptation mechanisms to life exclusively in mammalian hosts.</title>
        <authorList>
            <person name="Ma L."/>
            <person name="Chen Z."/>
            <person name="Huang D.W."/>
            <person name="Kutty G."/>
            <person name="Ishihara M."/>
            <person name="Wang H."/>
            <person name="Abouelleil A."/>
            <person name="Bishop L."/>
            <person name="Davey E."/>
            <person name="Deng R."/>
            <person name="Deng X."/>
            <person name="Fan L."/>
            <person name="Fantoni G."/>
            <person name="Fitzgerald M."/>
            <person name="Gogineni E."/>
            <person name="Goldberg J.M."/>
            <person name="Handley G."/>
            <person name="Hu X."/>
            <person name="Huber C."/>
            <person name="Jiao X."/>
            <person name="Jones K."/>
            <person name="Levin J.Z."/>
            <person name="Liu Y."/>
            <person name="Macdonald P."/>
            <person name="Melnikov A."/>
            <person name="Raley C."/>
            <person name="Sassi M."/>
            <person name="Sherman B.T."/>
            <person name="Song X."/>
            <person name="Sykes S."/>
            <person name="Tran B."/>
            <person name="Walsh L."/>
            <person name="Xia Y."/>
            <person name="Yang J."/>
            <person name="Young S."/>
            <person name="Zeng Q."/>
            <person name="Zheng X."/>
            <person name="Stephens R."/>
            <person name="Nusbaum C."/>
            <person name="Birren B.W."/>
            <person name="Azadi P."/>
            <person name="Lempicki R.A."/>
            <person name="Cuomo C.A."/>
            <person name="Kovacs J.A."/>
        </authorList>
    </citation>
    <scope>NUCLEOTIDE SEQUENCE [LARGE SCALE GENOMIC DNA]</scope>
    <source>
        <strain evidence="2">RU7</strain>
    </source>
</reference>
<name>A0A0W4ZSD0_PNEJ7</name>
<accession>A0A0W4ZSD0</accession>
<dbReference type="GeneID" id="28939852"/>
<keyword evidence="2" id="KW-1185">Reference proteome</keyword>
<comment type="caution">
    <text evidence="1">The sequence shown here is derived from an EMBL/GenBank/DDBJ whole genome shotgun (WGS) entry which is preliminary data.</text>
</comment>
<evidence type="ECO:0000313" key="1">
    <source>
        <dbReference type="EMBL" id="KTW31262.1"/>
    </source>
</evidence>
<dbReference type="AlphaFoldDB" id="A0A0W4ZSD0"/>
<sequence length="74" mass="8929">MFLSALFLVMILYDLTDIHVLAWRVFGCIPFIYLILYFNTDMPVYVLWMYLPTLSYIRISSLERNCIKLFEYTT</sequence>